<reference evidence="3" key="1">
    <citation type="journal article" date="2019" name="Int. J. Syst. Evol. Microbiol.">
        <title>The Global Catalogue of Microorganisms (GCM) 10K type strain sequencing project: providing services to taxonomists for standard genome sequencing and annotation.</title>
        <authorList>
            <consortium name="The Broad Institute Genomics Platform"/>
            <consortium name="The Broad Institute Genome Sequencing Center for Infectious Disease"/>
            <person name="Wu L."/>
            <person name="Ma J."/>
        </authorList>
    </citation>
    <scope>NUCLEOTIDE SEQUENCE [LARGE SCALE GENOMIC DNA]</scope>
    <source>
        <strain evidence="3">JCM 9381</strain>
    </source>
</reference>
<keyword evidence="3" id="KW-1185">Reference proteome</keyword>
<dbReference type="EMBL" id="BAAAUW010000001">
    <property type="protein sequence ID" value="GAA3246227.1"/>
    <property type="molecule type" value="Genomic_DNA"/>
</dbReference>
<organism evidence="2 3">
    <name type="scientific">Streptomyces labedae</name>
    <dbReference type="NCBI Taxonomy" id="285569"/>
    <lineage>
        <taxon>Bacteria</taxon>
        <taxon>Bacillati</taxon>
        <taxon>Actinomycetota</taxon>
        <taxon>Actinomycetes</taxon>
        <taxon>Kitasatosporales</taxon>
        <taxon>Streptomycetaceae</taxon>
        <taxon>Streptomyces</taxon>
    </lineage>
</organism>
<comment type="caution">
    <text evidence="2">The sequence shown here is derived from an EMBL/GenBank/DDBJ whole genome shotgun (WGS) entry which is preliminary data.</text>
</comment>
<name>A0ABP6QRN6_9ACTN</name>
<evidence type="ECO:0000256" key="1">
    <source>
        <dbReference type="SAM" id="MobiDB-lite"/>
    </source>
</evidence>
<evidence type="ECO:0000313" key="2">
    <source>
        <dbReference type="EMBL" id="GAA3246227.1"/>
    </source>
</evidence>
<dbReference type="Proteomes" id="UP001500728">
    <property type="component" value="Unassembled WGS sequence"/>
</dbReference>
<gene>
    <name evidence="2" type="ORF">GCM10010469_02010</name>
</gene>
<proteinExistence type="predicted"/>
<sequence>MTSADVDGGLGLAPVDAEGADAGGDGIHEVLLRPQSRVIQVEEQGVGGVQWVPAARAGAAVRLRAGAIAQAGRRDDAVGVPLPSLQ</sequence>
<feature type="region of interest" description="Disordered" evidence="1">
    <location>
        <begin position="1"/>
        <end position="26"/>
    </location>
</feature>
<protein>
    <submittedName>
        <fullName evidence="2">Uncharacterized protein</fullName>
    </submittedName>
</protein>
<evidence type="ECO:0000313" key="3">
    <source>
        <dbReference type="Proteomes" id="UP001500728"/>
    </source>
</evidence>
<accession>A0ABP6QRN6</accession>